<protein>
    <submittedName>
        <fullName evidence="2">Uncharacterized protein</fullName>
    </submittedName>
</protein>
<dbReference type="EMBL" id="KN881226">
    <property type="protein sequence ID" value="KIY60820.1"/>
    <property type="molecule type" value="Genomic_DNA"/>
</dbReference>
<reference evidence="2 3" key="1">
    <citation type="journal article" date="2015" name="Fungal Genet. Biol.">
        <title>Evolution of novel wood decay mechanisms in Agaricales revealed by the genome sequences of Fistulina hepatica and Cylindrobasidium torrendii.</title>
        <authorList>
            <person name="Floudas D."/>
            <person name="Held B.W."/>
            <person name="Riley R."/>
            <person name="Nagy L.G."/>
            <person name="Koehler G."/>
            <person name="Ransdell A.S."/>
            <person name="Younus H."/>
            <person name="Chow J."/>
            <person name="Chiniquy J."/>
            <person name="Lipzen A."/>
            <person name="Tritt A."/>
            <person name="Sun H."/>
            <person name="Haridas S."/>
            <person name="LaButti K."/>
            <person name="Ohm R.A."/>
            <person name="Kues U."/>
            <person name="Blanchette R.A."/>
            <person name="Grigoriev I.V."/>
            <person name="Minto R.E."/>
            <person name="Hibbett D.S."/>
        </authorList>
    </citation>
    <scope>NUCLEOTIDE SEQUENCE [LARGE SCALE GENOMIC DNA]</scope>
    <source>
        <strain evidence="2 3">FP15055 ss-10</strain>
    </source>
</reference>
<proteinExistence type="predicted"/>
<feature type="region of interest" description="Disordered" evidence="1">
    <location>
        <begin position="140"/>
        <end position="170"/>
    </location>
</feature>
<accession>A0A0D7AS39</accession>
<evidence type="ECO:0000256" key="1">
    <source>
        <dbReference type="SAM" id="MobiDB-lite"/>
    </source>
</evidence>
<name>A0A0D7AS39_9AGAR</name>
<evidence type="ECO:0000313" key="2">
    <source>
        <dbReference type="EMBL" id="KIY60820.1"/>
    </source>
</evidence>
<keyword evidence="3" id="KW-1185">Reference proteome</keyword>
<gene>
    <name evidence="2" type="ORF">CYLTODRAFT_460382</name>
</gene>
<evidence type="ECO:0000313" key="3">
    <source>
        <dbReference type="Proteomes" id="UP000054007"/>
    </source>
</evidence>
<organism evidence="2 3">
    <name type="scientific">Cylindrobasidium torrendii FP15055 ss-10</name>
    <dbReference type="NCBI Taxonomy" id="1314674"/>
    <lineage>
        <taxon>Eukaryota</taxon>
        <taxon>Fungi</taxon>
        <taxon>Dikarya</taxon>
        <taxon>Basidiomycota</taxon>
        <taxon>Agaricomycotina</taxon>
        <taxon>Agaricomycetes</taxon>
        <taxon>Agaricomycetidae</taxon>
        <taxon>Agaricales</taxon>
        <taxon>Marasmiineae</taxon>
        <taxon>Physalacriaceae</taxon>
        <taxon>Cylindrobasidium</taxon>
    </lineage>
</organism>
<dbReference type="Proteomes" id="UP000054007">
    <property type="component" value="Unassembled WGS sequence"/>
</dbReference>
<sequence length="193" mass="22143">MDQKYIFVMARVLRGFRILRRLVHRKLRQGFGEFNEAIIPKIRPALRVYGPALAIRFSQLQTLFYAVYALVDALFAHRNRRITRHSSTGVITEHRFPEITILDPHPGIAHLCERRSALQLAPFRNGDPFDWAPERPSHYSCPPLRSDISRSDSPKGSSTHGPPIRTSLKLAPPSTTLAHLQMEKLRLTNLYEL</sequence>
<dbReference type="AlphaFoldDB" id="A0A0D7AS39"/>